<evidence type="ECO:0000313" key="2">
    <source>
        <dbReference type="EMBL" id="CAD7252971.1"/>
    </source>
</evidence>
<dbReference type="AlphaFoldDB" id="A0A7R9FS39"/>
<feature type="chain" id="PRO_5036403167" evidence="1">
    <location>
        <begin position="21"/>
        <end position="323"/>
    </location>
</feature>
<accession>A0A7R9FS39</accession>
<dbReference type="EMBL" id="CAJPEV010005112">
    <property type="protein sequence ID" value="CAG0902757.1"/>
    <property type="molecule type" value="Genomic_DNA"/>
</dbReference>
<dbReference type="Proteomes" id="UP000677054">
    <property type="component" value="Unassembled WGS sequence"/>
</dbReference>
<organism evidence="2">
    <name type="scientific">Darwinula stevensoni</name>
    <dbReference type="NCBI Taxonomy" id="69355"/>
    <lineage>
        <taxon>Eukaryota</taxon>
        <taxon>Metazoa</taxon>
        <taxon>Ecdysozoa</taxon>
        <taxon>Arthropoda</taxon>
        <taxon>Crustacea</taxon>
        <taxon>Oligostraca</taxon>
        <taxon>Ostracoda</taxon>
        <taxon>Podocopa</taxon>
        <taxon>Podocopida</taxon>
        <taxon>Darwinulocopina</taxon>
        <taxon>Darwinuloidea</taxon>
        <taxon>Darwinulidae</taxon>
        <taxon>Darwinula</taxon>
    </lineage>
</organism>
<sequence>MAKNLARCFFSLLFAVIALGLTIHLSINRPIIGGTDDDAPVFPNFTKNATWPAGTILCSPRSILRGHHQRIISYSLYGPMGTPRAEAPYERLIFEIPDSAKIWYPGWVVRIYTNYSKEDENATSWMQEIEDRFPTVDFCHVASLPGLSGDIQRNQSNGRVWRYLPLMDPLVDVFVSRDSDSPLSEREAAAVKEWLESKYIFHAMRDHPHHWEPAFAGLWGAKVSQNRSHVQHLGRKLIFESGRSNNDGWDQQLLKNVLWPEAHQDFLVHASFHCDKFGDGETRAFPTRRPGGFWLGSGTRHPPIFDECPLKCRPKEHPDWTTC</sequence>
<evidence type="ECO:0000313" key="3">
    <source>
        <dbReference type="Proteomes" id="UP000677054"/>
    </source>
</evidence>
<keyword evidence="3" id="KW-1185">Reference proteome</keyword>
<feature type="signal peptide" evidence="1">
    <location>
        <begin position="1"/>
        <end position="20"/>
    </location>
</feature>
<gene>
    <name evidence="2" type="ORF">DSTB1V02_LOCUS12722</name>
</gene>
<name>A0A7R9FS39_9CRUS</name>
<reference evidence="2" key="1">
    <citation type="submission" date="2020-11" db="EMBL/GenBank/DDBJ databases">
        <authorList>
            <person name="Tran Van P."/>
        </authorList>
    </citation>
    <scope>NUCLEOTIDE SEQUENCE</scope>
</reference>
<keyword evidence="1" id="KW-0732">Signal</keyword>
<protein>
    <submittedName>
        <fullName evidence="2">Uncharacterized protein</fullName>
    </submittedName>
</protein>
<evidence type="ECO:0000256" key="1">
    <source>
        <dbReference type="SAM" id="SignalP"/>
    </source>
</evidence>
<dbReference type="OrthoDB" id="204305at2759"/>
<proteinExistence type="predicted"/>
<dbReference type="EMBL" id="LR904629">
    <property type="protein sequence ID" value="CAD7252971.1"/>
    <property type="molecule type" value="Genomic_DNA"/>
</dbReference>